<organism evidence="1 2">
    <name type="scientific">Gracilinema caldarium (strain ATCC 51460 / DSM 7334 / H1)</name>
    <name type="common">Treponema caldarium</name>
    <dbReference type="NCBI Taxonomy" id="744872"/>
    <lineage>
        <taxon>Bacteria</taxon>
        <taxon>Pseudomonadati</taxon>
        <taxon>Spirochaetota</taxon>
        <taxon>Spirochaetia</taxon>
        <taxon>Spirochaetales</taxon>
        <taxon>Breznakiellaceae</taxon>
        <taxon>Gracilinema</taxon>
    </lineage>
</organism>
<sequence>MELIEILEKAHEKGASSESLVKLTKVFQELAIPSELAQELPPSLQFIGPRPWINAIKTLYAKGSEKGGIGHE</sequence>
<dbReference type="AlphaFoldDB" id="F8F1W0"/>
<proteinExistence type="predicted"/>
<dbReference type="Proteomes" id="UP000000503">
    <property type="component" value="Chromosome"/>
</dbReference>
<name>F8F1W0_GRAC1</name>
<dbReference type="KEGG" id="scd:Spica_1664"/>
<dbReference type="RefSeq" id="WP_013969116.1">
    <property type="nucleotide sequence ID" value="NC_015732.1"/>
</dbReference>
<accession>F8F1W0</accession>
<dbReference type="EMBL" id="CP002868">
    <property type="protein sequence ID" value="AEJ19807.1"/>
    <property type="molecule type" value="Genomic_DNA"/>
</dbReference>
<evidence type="ECO:0000313" key="1">
    <source>
        <dbReference type="EMBL" id="AEJ19807.1"/>
    </source>
</evidence>
<reference evidence="2" key="1">
    <citation type="journal article" date="2013" name="Stand. Genomic Sci.">
        <title>Genome sequence of the thermophilic fresh-water bacterium Spirochaeta caldaria type strain (H1(T)), reclassification of Spirochaeta caldaria, Spirochaeta stenostrepta, and Spirochaeta zuelzerae in the genus Treponema as Treponema caldaria comb. nov., Treponema stenostrepta comb. nov., and Treponema zuelzerae comb. nov., and emendation of the genus Treponema.</title>
        <authorList>
            <person name="Abt B."/>
            <person name="Goker M."/>
            <person name="Scheuner C."/>
            <person name="Han C."/>
            <person name="Lu M."/>
            <person name="Misra M."/>
            <person name="Lapidus A."/>
            <person name="Nolan M."/>
            <person name="Lucas S."/>
            <person name="Hammon N."/>
            <person name="Deshpande S."/>
            <person name="Cheng J.F."/>
            <person name="Tapia R."/>
            <person name="Goodwin L.A."/>
            <person name="Pitluck S."/>
            <person name="Liolios K."/>
            <person name="Pagani I."/>
            <person name="Ivanova N."/>
            <person name="Mavromatis K."/>
            <person name="Mikhailova N."/>
            <person name="Huntemann M."/>
            <person name="Pati A."/>
            <person name="Chen A."/>
            <person name="Palaniappan K."/>
            <person name="Land M."/>
            <person name="Hauser L."/>
            <person name="Jeffries C.D."/>
            <person name="Rohde M."/>
            <person name="Spring S."/>
            <person name="Gronow S."/>
            <person name="Detter J.C."/>
            <person name="Bristow J."/>
            <person name="Eisen J.A."/>
            <person name="Markowitz V."/>
            <person name="Hugenholtz P."/>
            <person name="Kyrpides N.C."/>
            <person name="Woyke T."/>
            <person name="Klenk H.P."/>
        </authorList>
    </citation>
    <scope>NUCLEOTIDE SEQUENCE</scope>
    <source>
        <strain evidence="2">ATCC 51460 / DSM 7334 / H1</strain>
    </source>
</reference>
<dbReference type="STRING" id="744872.Spica_1664"/>
<gene>
    <name evidence="1" type="ordered locus">Spica_1664</name>
</gene>
<protein>
    <submittedName>
        <fullName evidence="1">Uncharacterized protein</fullName>
    </submittedName>
</protein>
<keyword evidence="2" id="KW-1185">Reference proteome</keyword>
<dbReference type="HOGENOM" id="CLU_2721085_0_0_12"/>
<evidence type="ECO:0000313" key="2">
    <source>
        <dbReference type="Proteomes" id="UP000000503"/>
    </source>
</evidence>